<dbReference type="Pfam" id="PF05231">
    <property type="entry name" value="MASE1"/>
    <property type="match status" value="1"/>
</dbReference>
<dbReference type="STRING" id="65393.PCC7424_5069"/>
<comment type="subcellular location">
    <subcellularLocation>
        <location evidence="2">Cell membrane</location>
        <topology evidence="2">Multi-pass membrane protein</topology>
    </subcellularLocation>
</comment>
<dbReference type="SUPFAM" id="SSF55781">
    <property type="entry name" value="GAF domain-like"/>
    <property type="match status" value="1"/>
</dbReference>
<gene>
    <name evidence="15" type="ordered locus">PCC7424_5069</name>
</gene>
<evidence type="ECO:0000256" key="4">
    <source>
        <dbReference type="ARBA" id="ARBA00012438"/>
    </source>
</evidence>
<evidence type="ECO:0000256" key="7">
    <source>
        <dbReference type="ARBA" id="ARBA00022692"/>
    </source>
</evidence>
<dbReference type="eggNOG" id="COG2205">
    <property type="taxonomic scope" value="Bacteria"/>
</dbReference>
<organism evidence="15 16">
    <name type="scientific">Gloeothece citriformis (strain PCC 7424)</name>
    <name type="common">Cyanothece sp. (strain PCC 7424)</name>
    <dbReference type="NCBI Taxonomy" id="65393"/>
    <lineage>
        <taxon>Bacteria</taxon>
        <taxon>Bacillati</taxon>
        <taxon>Cyanobacteriota</taxon>
        <taxon>Cyanophyceae</taxon>
        <taxon>Oscillatoriophycideae</taxon>
        <taxon>Chroococcales</taxon>
        <taxon>Aphanothecaceae</taxon>
        <taxon>Gloeothece</taxon>
        <taxon>Gloeothece citriformis</taxon>
    </lineage>
</organism>
<evidence type="ECO:0000256" key="6">
    <source>
        <dbReference type="ARBA" id="ARBA00022679"/>
    </source>
</evidence>
<dbReference type="GO" id="GO:0005886">
    <property type="term" value="C:plasma membrane"/>
    <property type="evidence" value="ECO:0007669"/>
    <property type="project" value="UniProtKB-SubCell"/>
</dbReference>
<dbReference type="InterPro" id="IPR016132">
    <property type="entry name" value="Phyto_chromo_attachment"/>
</dbReference>
<dbReference type="HOGENOM" id="CLU_010428_0_0_3"/>
<comment type="catalytic activity">
    <reaction evidence="1">
        <text>ATP + protein L-histidine = ADP + protein N-phospho-L-histidine.</text>
        <dbReference type="EC" id="2.7.13.3"/>
    </reaction>
</comment>
<accession>B7KGT4</accession>
<keyword evidence="9 12" id="KW-1133">Transmembrane helix</keyword>
<feature type="transmembrane region" description="Helical" evidence="12">
    <location>
        <begin position="288"/>
        <end position="307"/>
    </location>
</feature>
<dbReference type="CDD" id="cd00075">
    <property type="entry name" value="HATPase"/>
    <property type="match status" value="1"/>
</dbReference>
<feature type="transmembrane region" description="Helical" evidence="12">
    <location>
        <begin position="197"/>
        <end position="216"/>
    </location>
</feature>
<dbReference type="Gene3D" id="3.30.565.10">
    <property type="entry name" value="Histidine kinase-like ATPase, C-terminal domain"/>
    <property type="match status" value="1"/>
</dbReference>
<dbReference type="PANTHER" id="PTHR43047:SF72">
    <property type="entry name" value="OSMOSENSING HISTIDINE PROTEIN KINASE SLN1"/>
    <property type="match status" value="1"/>
</dbReference>
<dbReference type="InterPro" id="IPR007895">
    <property type="entry name" value="MASE1"/>
</dbReference>
<dbReference type="PANTHER" id="PTHR43047">
    <property type="entry name" value="TWO-COMPONENT HISTIDINE PROTEIN KINASE"/>
    <property type="match status" value="1"/>
</dbReference>
<dbReference type="InterPro" id="IPR003018">
    <property type="entry name" value="GAF"/>
</dbReference>
<dbReference type="PROSITE" id="PS50109">
    <property type="entry name" value="HIS_KIN"/>
    <property type="match status" value="1"/>
</dbReference>
<name>B7KGT4_GLOC7</name>
<feature type="transmembrane region" description="Helical" evidence="12">
    <location>
        <begin position="257"/>
        <end position="276"/>
    </location>
</feature>
<dbReference type="InterPro" id="IPR003594">
    <property type="entry name" value="HATPase_dom"/>
</dbReference>
<dbReference type="PRINTS" id="PR00344">
    <property type="entry name" value="BCTRLSENSOR"/>
</dbReference>
<dbReference type="InterPro" id="IPR036097">
    <property type="entry name" value="HisK_dim/P_sf"/>
</dbReference>
<feature type="transmembrane region" description="Helical" evidence="12">
    <location>
        <begin position="73"/>
        <end position="99"/>
    </location>
</feature>
<feature type="domain" description="Histidine kinase" evidence="14">
    <location>
        <begin position="525"/>
        <end position="741"/>
    </location>
</feature>
<dbReference type="Pfam" id="PF01590">
    <property type="entry name" value="GAF"/>
    <property type="match status" value="1"/>
</dbReference>
<evidence type="ECO:0000259" key="13">
    <source>
        <dbReference type="PROSITE" id="PS50046"/>
    </source>
</evidence>
<sequence length="748" mass="84220">MFAVMALELIQVRENQLKNATLAIAYLSTGWLTQRIIAAGFTACPIWFAAGLALSALLIWGEQVWIGIFLGDFLLSVFLGVSWIIGLASAVGSTLSAVLAARWLRQCKFSPTLGRIRDIILLVLLAGIIAPIINATIDNTIRLWTGQLDWDLFAKQWWLLWLGDCTGILVFTPFLLRLTVDGWGLIKRQPKERLTEAAICVGLLLGVGWVVFGYNISTENPFEGSLSSVQYLEYLPFPFIVWAALRFQTWGAVTVNFLIAILALIGALEGVGPFVIQTPNLSQAVLLLQLFIAIVTTTSLFLSAAVSEGQRAEKQLRLTLEREHLLTDIALRIRQSLDLEQIFQTTVTEIRDFLNADRVYIGAITQDQPIKIVAESVVGGYKSLLGLYFPDEFFQAVKSLFTQQEFLIIDDISKVDCCPLLRNYFYHTQIKAGLVVPLMANNQQLGVLVVHQCSRIRYWQKSEVKLLEQLATQVSIAIQQAQLYYQVQQFNLNLEKEVKDRTQELQERMEEVRELYEMKNVFLQAVYHDLRTSFMGLMMLLKNLQNRSGDNISISRSILDRIVQSGDRQLMLINALSEDHFSEHHSLVLHCQPLSLRELVENLSQDWQSLFKQNQVRLINLVPANLPHTKGDLEQIKSVFNNIITNALKHNPPGITITVEATLEQGMIYCKLSDNGIGMDQQQCQSLFKLYVRSLYNTRRTGIGLGCYQCRQIIEAHGGKIGVNSTPGLGSQFWFTLPIAESSAQFGS</sequence>
<dbReference type="Pfam" id="PF02518">
    <property type="entry name" value="HATPase_c"/>
    <property type="match status" value="1"/>
</dbReference>
<keyword evidence="11 12" id="KW-0472">Membrane</keyword>
<feature type="transmembrane region" description="Helical" evidence="12">
    <location>
        <begin position="119"/>
        <end position="137"/>
    </location>
</feature>
<protein>
    <recommendedName>
        <fullName evidence="4">histidine kinase</fullName>
        <ecNumber evidence="4">2.7.13.3</ecNumber>
    </recommendedName>
</protein>
<dbReference type="RefSeq" id="WP_015957001.1">
    <property type="nucleotide sequence ID" value="NC_011729.1"/>
</dbReference>
<proteinExistence type="inferred from homology"/>
<dbReference type="InterPro" id="IPR029016">
    <property type="entry name" value="GAF-like_dom_sf"/>
</dbReference>
<feature type="transmembrane region" description="Helical" evidence="12">
    <location>
        <begin position="157"/>
        <end position="176"/>
    </location>
</feature>
<dbReference type="SMART" id="SM00065">
    <property type="entry name" value="GAF"/>
    <property type="match status" value="1"/>
</dbReference>
<dbReference type="Gene3D" id="3.30.450.40">
    <property type="match status" value="1"/>
</dbReference>
<evidence type="ECO:0000256" key="5">
    <source>
        <dbReference type="ARBA" id="ARBA00022475"/>
    </source>
</evidence>
<keyword evidence="8 15" id="KW-0418">Kinase</keyword>
<dbReference type="Gene3D" id="1.10.287.130">
    <property type="match status" value="1"/>
</dbReference>
<feature type="transmembrane region" description="Helical" evidence="12">
    <location>
        <begin position="36"/>
        <end position="61"/>
    </location>
</feature>
<dbReference type="SMART" id="SM00387">
    <property type="entry name" value="HATPase_c"/>
    <property type="match status" value="1"/>
</dbReference>
<evidence type="ECO:0000256" key="3">
    <source>
        <dbReference type="ARBA" id="ARBA00006402"/>
    </source>
</evidence>
<evidence type="ECO:0000256" key="12">
    <source>
        <dbReference type="SAM" id="Phobius"/>
    </source>
</evidence>
<evidence type="ECO:0000259" key="14">
    <source>
        <dbReference type="PROSITE" id="PS50109"/>
    </source>
</evidence>
<dbReference type="eggNOG" id="COG3447">
    <property type="taxonomic scope" value="Bacteria"/>
</dbReference>
<dbReference type="GO" id="GO:0000155">
    <property type="term" value="F:phosphorelay sensor kinase activity"/>
    <property type="evidence" value="ECO:0007669"/>
    <property type="project" value="InterPro"/>
</dbReference>
<evidence type="ECO:0000313" key="16">
    <source>
        <dbReference type="Proteomes" id="UP000002384"/>
    </source>
</evidence>
<dbReference type="AlphaFoldDB" id="B7KGT4"/>
<evidence type="ECO:0000256" key="2">
    <source>
        <dbReference type="ARBA" id="ARBA00004651"/>
    </source>
</evidence>
<dbReference type="GO" id="GO:0009927">
    <property type="term" value="F:histidine phosphotransfer kinase activity"/>
    <property type="evidence" value="ECO:0007669"/>
    <property type="project" value="TreeGrafter"/>
</dbReference>
<dbReference type="InterPro" id="IPR005467">
    <property type="entry name" value="His_kinase_dom"/>
</dbReference>
<comment type="similarity">
    <text evidence="3">In the N-terminal section; belongs to the phytochrome family.</text>
</comment>
<evidence type="ECO:0000256" key="1">
    <source>
        <dbReference type="ARBA" id="ARBA00000085"/>
    </source>
</evidence>
<dbReference type="EC" id="2.7.13.3" evidence="4"/>
<dbReference type="SUPFAM" id="SSF55874">
    <property type="entry name" value="ATPase domain of HSP90 chaperone/DNA topoisomerase II/histidine kinase"/>
    <property type="match status" value="1"/>
</dbReference>
<keyword evidence="16" id="KW-1185">Reference proteome</keyword>
<dbReference type="SUPFAM" id="SSF47384">
    <property type="entry name" value="Homodimeric domain of signal transducing histidine kinase"/>
    <property type="match status" value="1"/>
</dbReference>
<dbReference type="InterPro" id="IPR036890">
    <property type="entry name" value="HATPase_C_sf"/>
</dbReference>
<evidence type="ECO:0000256" key="10">
    <source>
        <dbReference type="ARBA" id="ARBA00023012"/>
    </source>
</evidence>
<dbReference type="EMBL" id="CP001291">
    <property type="protein sequence ID" value="ACK73421.1"/>
    <property type="molecule type" value="Genomic_DNA"/>
</dbReference>
<keyword evidence="7 12" id="KW-0812">Transmembrane</keyword>
<evidence type="ECO:0000313" key="15">
    <source>
        <dbReference type="EMBL" id="ACK73421.1"/>
    </source>
</evidence>
<keyword evidence="10" id="KW-0902">Two-component regulatory system</keyword>
<evidence type="ECO:0000256" key="8">
    <source>
        <dbReference type="ARBA" id="ARBA00022777"/>
    </source>
</evidence>
<dbReference type="InterPro" id="IPR004358">
    <property type="entry name" value="Sig_transdc_His_kin-like_C"/>
</dbReference>
<reference evidence="16" key="1">
    <citation type="journal article" date="2011" name="MBio">
        <title>Novel metabolic attributes of the genus Cyanothece, comprising a group of unicellular nitrogen-fixing Cyanobacteria.</title>
        <authorList>
            <person name="Bandyopadhyay A."/>
            <person name="Elvitigala T."/>
            <person name="Welsh E."/>
            <person name="Stockel J."/>
            <person name="Liberton M."/>
            <person name="Min H."/>
            <person name="Sherman L.A."/>
            <person name="Pakrasi H.B."/>
        </authorList>
    </citation>
    <scope>NUCLEOTIDE SEQUENCE [LARGE SCALE GENOMIC DNA]</scope>
    <source>
        <strain evidence="16">PCC 7424</strain>
    </source>
</reference>
<keyword evidence="5" id="KW-1003">Cell membrane</keyword>
<dbReference type="Proteomes" id="UP000002384">
    <property type="component" value="Chromosome"/>
</dbReference>
<keyword evidence="6" id="KW-0808">Transferase</keyword>
<feature type="domain" description="Phytochrome chromophore attachment site" evidence="13">
    <location>
        <begin position="338"/>
        <end position="473"/>
    </location>
</feature>
<dbReference type="PROSITE" id="PS50046">
    <property type="entry name" value="PHYTOCHROME_2"/>
    <property type="match status" value="1"/>
</dbReference>
<evidence type="ECO:0000256" key="9">
    <source>
        <dbReference type="ARBA" id="ARBA00022989"/>
    </source>
</evidence>
<dbReference type="KEGG" id="cyc:PCC7424_5069"/>
<evidence type="ECO:0000256" key="11">
    <source>
        <dbReference type="ARBA" id="ARBA00023136"/>
    </source>
</evidence>